<sequence length="115" mass="12898">MNLPELLRWQASGYPRYHARKSNLLLHIVAVPAFLLGNVMLLASLWLGAWGWALASLVPMVLSLAAQGRGHRMEAVPAEPFTGPVQAVARLFFEQWVTFPRFVLSGGWLRAFRQT</sequence>
<organism evidence="2 3">
    <name type="scientific">Rhodoferax aquaticus</name>
    <dbReference type="NCBI Taxonomy" id="2527691"/>
    <lineage>
        <taxon>Bacteria</taxon>
        <taxon>Pseudomonadati</taxon>
        <taxon>Pseudomonadota</taxon>
        <taxon>Betaproteobacteria</taxon>
        <taxon>Burkholderiales</taxon>
        <taxon>Comamonadaceae</taxon>
        <taxon>Rhodoferax</taxon>
    </lineage>
</organism>
<feature type="transmembrane region" description="Helical" evidence="1">
    <location>
        <begin position="24"/>
        <end position="43"/>
    </location>
</feature>
<dbReference type="EMBL" id="CP036282">
    <property type="protein sequence ID" value="QDL55722.1"/>
    <property type="molecule type" value="Genomic_DNA"/>
</dbReference>
<proteinExistence type="predicted"/>
<dbReference type="KEGG" id="rhg:EXZ61_16950"/>
<accession>A0A515ESS2</accession>
<keyword evidence="1" id="KW-0472">Membrane</keyword>
<keyword evidence="1" id="KW-1133">Transmembrane helix</keyword>
<evidence type="ECO:0000313" key="2">
    <source>
        <dbReference type="EMBL" id="QDL55722.1"/>
    </source>
</evidence>
<dbReference type="Proteomes" id="UP000317365">
    <property type="component" value="Chromosome"/>
</dbReference>
<reference evidence="3" key="1">
    <citation type="submission" date="2019-02" db="EMBL/GenBank/DDBJ databases">
        <title>Complete genome sequence of Rhodoferax sp. Gr-4.</title>
        <authorList>
            <person name="Jin L."/>
        </authorList>
    </citation>
    <scope>NUCLEOTIDE SEQUENCE [LARGE SCALE GENOMIC DNA]</scope>
    <source>
        <strain evidence="3">Gr-4</strain>
    </source>
</reference>
<keyword evidence="3" id="KW-1185">Reference proteome</keyword>
<evidence type="ECO:0000256" key="1">
    <source>
        <dbReference type="SAM" id="Phobius"/>
    </source>
</evidence>
<feature type="transmembrane region" description="Helical" evidence="1">
    <location>
        <begin position="49"/>
        <end position="66"/>
    </location>
</feature>
<dbReference type="RefSeq" id="WP_142812876.1">
    <property type="nucleotide sequence ID" value="NZ_CP036282.1"/>
</dbReference>
<keyword evidence="1" id="KW-0812">Transmembrane</keyword>
<protein>
    <submittedName>
        <fullName evidence="2">Terminase</fullName>
    </submittedName>
</protein>
<gene>
    <name evidence="2" type="ORF">EXZ61_16950</name>
</gene>
<name>A0A515ESS2_9BURK</name>
<dbReference type="AlphaFoldDB" id="A0A515ESS2"/>
<reference evidence="3" key="2">
    <citation type="journal article" date="2020" name="Int. J. Syst. Evol. Microbiol.">
        <title>Genomic insights into a novel species Rhodoferax aquaticus sp. nov., isolated from freshwater.</title>
        <authorList>
            <person name="Li T."/>
            <person name="Zhuo Y."/>
            <person name="Jin C.Z."/>
            <person name="Wu X."/>
            <person name="Ko S.R."/>
            <person name="Jin F.J."/>
            <person name="Ahn C.Y."/>
            <person name="Oh H.M."/>
            <person name="Lee H.G."/>
            <person name="Jin L."/>
        </authorList>
    </citation>
    <scope>NUCLEOTIDE SEQUENCE [LARGE SCALE GENOMIC DNA]</scope>
    <source>
        <strain evidence="3">Gr-4</strain>
    </source>
</reference>
<evidence type="ECO:0000313" key="3">
    <source>
        <dbReference type="Proteomes" id="UP000317365"/>
    </source>
</evidence>